<gene>
    <name evidence="1" type="ORF">L596_021951</name>
</gene>
<dbReference type="Proteomes" id="UP000298663">
    <property type="component" value="Unassembled WGS sequence"/>
</dbReference>
<reference evidence="1 2" key="2">
    <citation type="journal article" date="2019" name="G3 (Bethesda)">
        <title>Hybrid Assembly of the Genome of the Entomopathogenic Nematode Steinernema carpocapsae Identifies the X-Chromosome.</title>
        <authorList>
            <person name="Serra L."/>
            <person name="Macchietto M."/>
            <person name="Macias-Munoz A."/>
            <person name="McGill C.J."/>
            <person name="Rodriguez I.M."/>
            <person name="Rodriguez B."/>
            <person name="Murad R."/>
            <person name="Mortazavi A."/>
        </authorList>
    </citation>
    <scope>NUCLEOTIDE SEQUENCE [LARGE SCALE GENOMIC DNA]</scope>
    <source>
        <strain evidence="1 2">ALL</strain>
    </source>
</reference>
<name>A0A4U5MKM6_STECR</name>
<comment type="caution">
    <text evidence="1">The sequence shown here is derived from an EMBL/GenBank/DDBJ whole genome shotgun (WGS) entry which is preliminary data.</text>
</comment>
<reference evidence="1 2" key="1">
    <citation type="journal article" date="2015" name="Genome Biol.">
        <title>Comparative genomics of Steinernema reveals deeply conserved gene regulatory networks.</title>
        <authorList>
            <person name="Dillman A.R."/>
            <person name="Macchietto M."/>
            <person name="Porter C.F."/>
            <person name="Rogers A."/>
            <person name="Williams B."/>
            <person name="Antoshechkin I."/>
            <person name="Lee M.M."/>
            <person name="Goodwin Z."/>
            <person name="Lu X."/>
            <person name="Lewis E.E."/>
            <person name="Goodrich-Blair H."/>
            <person name="Stock S.P."/>
            <person name="Adams B.J."/>
            <person name="Sternberg P.W."/>
            <person name="Mortazavi A."/>
        </authorList>
    </citation>
    <scope>NUCLEOTIDE SEQUENCE [LARGE SCALE GENOMIC DNA]</scope>
    <source>
        <strain evidence="1 2">ALL</strain>
    </source>
</reference>
<accession>A0A4U5MKM6</accession>
<keyword evidence="2" id="KW-1185">Reference proteome</keyword>
<evidence type="ECO:0000313" key="2">
    <source>
        <dbReference type="Proteomes" id="UP000298663"/>
    </source>
</evidence>
<proteinExistence type="predicted"/>
<dbReference type="AlphaFoldDB" id="A0A4U5MKM6"/>
<sequence length="80" mass="9209">MSVSSQNCQTTENLWLYLLTFDQILSVIFENGFMTISRPRNPTRNLSLTKNLVLSRSEAAMDAFCVYKLAWLQNVKFGKN</sequence>
<organism evidence="1 2">
    <name type="scientific">Steinernema carpocapsae</name>
    <name type="common">Entomopathogenic nematode</name>
    <dbReference type="NCBI Taxonomy" id="34508"/>
    <lineage>
        <taxon>Eukaryota</taxon>
        <taxon>Metazoa</taxon>
        <taxon>Ecdysozoa</taxon>
        <taxon>Nematoda</taxon>
        <taxon>Chromadorea</taxon>
        <taxon>Rhabditida</taxon>
        <taxon>Tylenchina</taxon>
        <taxon>Panagrolaimomorpha</taxon>
        <taxon>Strongyloidoidea</taxon>
        <taxon>Steinernematidae</taxon>
        <taxon>Steinernema</taxon>
    </lineage>
</organism>
<protein>
    <submittedName>
        <fullName evidence="1">Uncharacterized protein</fullName>
    </submittedName>
</protein>
<evidence type="ECO:0000313" key="1">
    <source>
        <dbReference type="EMBL" id="TKR69852.1"/>
    </source>
</evidence>
<dbReference type="EMBL" id="AZBU02000007">
    <property type="protein sequence ID" value="TKR69852.1"/>
    <property type="molecule type" value="Genomic_DNA"/>
</dbReference>